<feature type="compositionally biased region" description="Low complexity" evidence="2">
    <location>
        <begin position="8"/>
        <end position="21"/>
    </location>
</feature>
<sequence length="421" mass="47344">MSTDHAKTPFTSSSTWTVSPTPSWPPPTEPVGFSATSSWTLNSPTSTPPPTPTPTPRYAYDENKPNMGVIIGSLSAALVIMLVMGLWYFRWKKVKKRAQYGSAGPKKWEDGEKGLHQTRRQQQGYSSPPSPTHSFYGGNGYGHSDAYYYQFNNNNNNNNNLHNSSSIIRGPQNLHPVGTDEDMRAVKVHPQTLPNDTAVYWPPPPGPQKGLPSSSPSPPPPFSPFAASEPYLSTEAEASTATSVLLKRSATRNPQDHQRQEQLEHLLMMQRRQIGELQELQQQHQRDNPLSGVSAPHAPTKEDRQIWQQSDRIQRQQWLQQQQPIYPGGNSRGGIIVSGPVGAVRDPQDWGVVDDEPPRQDERGVVMQERRPDDSEEVEGGQQSLRAYIAQMKADYEEQFRKHQEELDRLRAEQETQLQML</sequence>
<feature type="region of interest" description="Disordered" evidence="2">
    <location>
        <begin position="102"/>
        <end position="137"/>
    </location>
</feature>
<feature type="compositionally biased region" description="Low complexity" evidence="2">
    <location>
        <begin position="36"/>
        <end position="45"/>
    </location>
</feature>
<keyword evidence="3" id="KW-0472">Membrane</keyword>
<name>A0A9P6QX62_9FUNG</name>
<dbReference type="Proteomes" id="UP000823405">
    <property type="component" value="Unassembled WGS sequence"/>
</dbReference>
<keyword evidence="5" id="KW-1185">Reference proteome</keyword>
<comment type="caution">
    <text evidence="4">The sequence shown here is derived from an EMBL/GenBank/DDBJ whole genome shotgun (WGS) entry which is preliminary data.</text>
</comment>
<protein>
    <submittedName>
        <fullName evidence="4">Uncharacterized protein</fullName>
    </submittedName>
</protein>
<evidence type="ECO:0000256" key="1">
    <source>
        <dbReference type="SAM" id="Coils"/>
    </source>
</evidence>
<keyword evidence="3" id="KW-0812">Transmembrane</keyword>
<feature type="compositionally biased region" description="Basic and acidic residues" evidence="2">
    <location>
        <begin position="106"/>
        <end position="115"/>
    </location>
</feature>
<organism evidence="4 5">
    <name type="scientific">Linnemannia gamsii</name>
    <dbReference type="NCBI Taxonomy" id="64522"/>
    <lineage>
        <taxon>Eukaryota</taxon>
        <taxon>Fungi</taxon>
        <taxon>Fungi incertae sedis</taxon>
        <taxon>Mucoromycota</taxon>
        <taxon>Mortierellomycotina</taxon>
        <taxon>Mortierellomycetes</taxon>
        <taxon>Mortierellales</taxon>
        <taxon>Mortierellaceae</taxon>
        <taxon>Linnemannia</taxon>
    </lineage>
</organism>
<dbReference type="AlphaFoldDB" id="A0A9P6QX62"/>
<dbReference type="OrthoDB" id="2440424at2759"/>
<keyword evidence="1" id="KW-0175">Coiled coil</keyword>
<feature type="region of interest" description="Disordered" evidence="2">
    <location>
        <begin position="158"/>
        <end position="178"/>
    </location>
</feature>
<gene>
    <name evidence="4" type="ORF">BGZ97_001004</name>
</gene>
<feature type="coiled-coil region" evidence="1">
    <location>
        <begin position="393"/>
        <end position="420"/>
    </location>
</feature>
<proteinExistence type="predicted"/>
<evidence type="ECO:0000313" key="4">
    <source>
        <dbReference type="EMBL" id="KAG0305703.1"/>
    </source>
</evidence>
<feature type="non-terminal residue" evidence="4">
    <location>
        <position position="421"/>
    </location>
</feature>
<feature type="transmembrane region" description="Helical" evidence="3">
    <location>
        <begin position="67"/>
        <end position="89"/>
    </location>
</feature>
<dbReference type="EMBL" id="JAAAIN010001198">
    <property type="protein sequence ID" value="KAG0305703.1"/>
    <property type="molecule type" value="Genomic_DNA"/>
</dbReference>
<feature type="region of interest" description="Disordered" evidence="2">
    <location>
        <begin position="346"/>
        <end position="383"/>
    </location>
</feature>
<accession>A0A9P6QX62</accession>
<feature type="compositionally biased region" description="Pro residues" evidence="2">
    <location>
        <begin position="46"/>
        <end position="55"/>
    </location>
</feature>
<feature type="region of interest" description="Disordered" evidence="2">
    <location>
        <begin position="1"/>
        <end position="60"/>
    </location>
</feature>
<keyword evidence="3" id="KW-1133">Transmembrane helix</keyword>
<reference evidence="4" key="1">
    <citation type="journal article" date="2020" name="Fungal Divers.">
        <title>Resolving the Mortierellaceae phylogeny through synthesis of multi-gene phylogenetics and phylogenomics.</title>
        <authorList>
            <person name="Vandepol N."/>
            <person name="Liber J."/>
            <person name="Desiro A."/>
            <person name="Na H."/>
            <person name="Kennedy M."/>
            <person name="Barry K."/>
            <person name="Grigoriev I.V."/>
            <person name="Miller A.N."/>
            <person name="O'Donnell K."/>
            <person name="Stajich J.E."/>
            <person name="Bonito G."/>
        </authorList>
    </citation>
    <scope>NUCLEOTIDE SEQUENCE</scope>
    <source>
        <strain evidence="4">NVP60</strain>
    </source>
</reference>
<evidence type="ECO:0000256" key="2">
    <source>
        <dbReference type="SAM" id="MobiDB-lite"/>
    </source>
</evidence>
<evidence type="ECO:0000256" key="3">
    <source>
        <dbReference type="SAM" id="Phobius"/>
    </source>
</evidence>
<feature type="region of interest" description="Disordered" evidence="2">
    <location>
        <begin position="279"/>
        <end position="300"/>
    </location>
</feature>
<feature type="compositionally biased region" description="Basic and acidic residues" evidence="2">
    <location>
        <begin position="356"/>
        <end position="373"/>
    </location>
</feature>
<feature type="region of interest" description="Disordered" evidence="2">
    <location>
        <begin position="194"/>
        <end position="228"/>
    </location>
</feature>
<evidence type="ECO:0000313" key="5">
    <source>
        <dbReference type="Proteomes" id="UP000823405"/>
    </source>
</evidence>